<feature type="transmembrane region" description="Helical" evidence="11">
    <location>
        <begin position="121"/>
        <end position="138"/>
    </location>
</feature>
<organism evidence="12 13">
    <name type="scientific">Microcella alkaliphila</name>
    <dbReference type="NCBI Taxonomy" id="279828"/>
    <lineage>
        <taxon>Bacteria</taxon>
        <taxon>Bacillati</taxon>
        <taxon>Actinomycetota</taxon>
        <taxon>Actinomycetes</taxon>
        <taxon>Micrococcales</taxon>
        <taxon>Microbacteriaceae</taxon>
        <taxon>Microcella</taxon>
    </lineage>
</organism>
<dbReference type="KEGG" id="malk:MalAC0309_2344"/>
<evidence type="ECO:0000256" key="11">
    <source>
        <dbReference type="SAM" id="Phobius"/>
    </source>
</evidence>
<proteinExistence type="inferred from homology"/>
<dbReference type="GO" id="GO:0009055">
    <property type="term" value="F:electron transfer activity"/>
    <property type="evidence" value="ECO:0007669"/>
    <property type="project" value="InterPro"/>
</dbReference>
<dbReference type="CDD" id="cd03501">
    <property type="entry name" value="SQR_TypeA_SdhC_like"/>
    <property type="match status" value="1"/>
</dbReference>
<comment type="cofactor">
    <cofactor evidence="1">
        <name>heme</name>
        <dbReference type="ChEBI" id="CHEBI:30413"/>
    </cofactor>
</comment>
<name>A0A0U5CHJ0_9MICO</name>
<dbReference type="PANTHER" id="PTHR41910">
    <property type="entry name" value="SUCCINATE DEHYDROGENASE 2 MEMBRANE SUBUNIT SDHC"/>
    <property type="match status" value="1"/>
</dbReference>
<dbReference type="InterPro" id="IPR014314">
    <property type="entry name" value="Succ_DH_cytb556"/>
</dbReference>
<keyword evidence="5 11" id="KW-0812">Transmembrane</keyword>
<evidence type="ECO:0000256" key="10">
    <source>
        <dbReference type="SAM" id="MobiDB-lite"/>
    </source>
</evidence>
<dbReference type="Proteomes" id="UP000218965">
    <property type="component" value="Chromosome"/>
</dbReference>
<evidence type="ECO:0000256" key="1">
    <source>
        <dbReference type="ARBA" id="ARBA00001971"/>
    </source>
</evidence>
<keyword evidence="6" id="KW-0479">Metal-binding</keyword>
<accession>A0A0U5CHJ0</accession>
<dbReference type="GO" id="GO:0016020">
    <property type="term" value="C:membrane"/>
    <property type="evidence" value="ECO:0007669"/>
    <property type="project" value="UniProtKB-SubCell"/>
</dbReference>
<dbReference type="SUPFAM" id="SSF81343">
    <property type="entry name" value="Fumarate reductase respiratory complex transmembrane subunits"/>
    <property type="match status" value="1"/>
</dbReference>
<reference evidence="13" key="1">
    <citation type="submission" date="2015-12" db="EMBL/GenBank/DDBJ databases">
        <authorList>
            <person name="Shamseldin A."/>
            <person name="Moawad H."/>
            <person name="Abd El-Rahim W.M."/>
            <person name="Sadowsky M.J."/>
        </authorList>
    </citation>
    <scope>NUCLEOTIDE SEQUENCE [LARGE SCALE GENOMIC DNA]</scope>
    <source>
        <strain evidence="13">JAM AC0309</strain>
    </source>
</reference>
<comment type="subcellular location">
    <subcellularLocation>
        <location evidence="2">Membrane</location>
    </subcellularLocation>
</comment>
<dbReference type="EMBL" id="AP017315">
    <property type="protein sequence ID" value="BAU33186.1"/>
    <property type="molecule type" value="Genomic_DNA"/>
</dbReference>
<comment type="similarity">
    <text evidence="3">Belongs to the cytochrome b560 family.</text>
</comment>
<protein>
    <submittedName>
        <fullName evidence="12">Succinate dehydrogenase membrane subunit</fullName>
    </submittedName>
</protein>
<evidence type="ECO:0000256" key="7">
    <source>
        <dbReference type="ARBA" id="ARBA00022989"/>
    </source>
</evidence>
<reference evidence="12 13" key="2">
    <citation type="submission" date="2016-01" db="EMBL/GenBank/DDBJ databases">
        <title>Microcella alkaliphila JAM AC0309 whole genome shotgun sequence.</title>
        <authorList>
            <person name="Kurata A."/>
            <person name="Hirose Y."/>
            <person name="Kishimoto N."/>
            <person name="Kobayashi T."/>
        </authorList>
    </citation>
    <scope>NUCLEOTIDE SEQUENCE [LARGE SCALE GENOMIC DNA]</scope>
    <source>
        <strain evidence="12 13">JAM AC0309</strain>
    </source>
</reference>
<dbReference type="GO" id="GO:0046872">
    <property type="term" value="F:metal ion binding"/>
    <property type="evidence" value="ECO:0007669"/>
    <property type="project" value="UniProtKB-KW"/>
</dbReference>
<evidence type="ECO:0000256" key="5">
    <source>
        <dbReference type="ARBA" id="ARBA00022692"/>
    </source>
</evidence>
<evidence type="ECO:0000256" key="8">
    <source>
        <dbReference type="ARBA" id="ARBA00023004"/>
    </source>
</evidence>
<evidence type="ECO:0000313" key="12">
    <source>
        <dbReference type="EMBL" id="BAU33186.1"/>
    </source>
</evidence>
<dbReference type="NCBIfam" id="TIGR02970">
    <property type="entry name" value="succ_dehyd_cytB"/>
    <property type="match status" value="1"/>
</dbReference>
<dbReference type="PANTHER" id="PTHR41910:SF1">
    <property type="entry name" value="SUCCINATE DEHYDROGENASE HYDROPHOBIC MEMBRANE ANCHOR SUBUNIT"/>
    <property type="match status" value="1"/>
</dbReference>
<feature type="transmembrane region" description="Helical" evidence="11">
    <location>
        <begin position="43"/>
        <end position="66"/>
    </location>
</feature>
<keyword evidence="8" id="KW-0408">Iron</keyword>
<sequence length="148" mass="16429">MPAKVTGAEGTEASATTSIPEPRRSVLSTGTLYRGREGMWSWVLHRITGVAIYFFLLVHILDTALIRVSPEAYNAVMETYKNPVMGIGELFLVGAVGFHALNGLRIILVDFWKVGTRHHRTMFWGVLGVWAVLMIGFTPRHLMNVFGG</sequence>
<evidence type="ECO:0000256" key="6">
    <source>
        <dbReference type="ARBA" id="ARBA00022723"/>
    </source>
</evidence>
<keyword evidence="9 11" id="KW-0472">Membrane</keyword>
<keyword evidence="4" id="KW-0349">Heme</keyword>
<dbReference type="AlphaFoldDB" id="A0A0U5CHJ0"/>
<dbReference type="InterPro" id="IPR000701">
    <property type="entry name" value="SuccDH_FuR_B_TM-su"/>
</dbReference>
<evidence type="ECO:0000256" key="2">
    <source>
        <dbReference type="ARBA" id="ARBA00004370"/>
    </source>
</evidence>
<feature type="transmembrane region" description="Helical" evidence="11">
    <location>
        <begin position="86"/>
        <end position="109"/>
    </location>
</feature>
<evidence type="ECO:0000256" key="9">
    <source>
        <dbReference type="ARBA" id="ARBA00023136"/>
    </source>
</evidence>
<dbReference type="Gene3D" id="1.20.1300.10">
    <property type="entry name" value="Fumarate reductase/succinate dehydrogenase, transmembrane subunit"/>
    <property type="match status" value="1"/>
</dbReference>
<dbReference type="GO" id="GO:0006099">
    <property type="term" value="P:tricarboxylic acid cycle"/>
    <property type="evidence" value="ECO:0007669"/>
    <property type="project" value="InterPro"/>
</dbReference>
<dbReference type="Pfam" id="PF01127">
    <property type="entry name" value="Sdh_cyt"/>
    <property type="match status" value="1"/>
</dbReference>
<feature type="compositionally biased region" description="Low complexity" evidence="10">
    <location>
        <begin position="1"/>
        <end position="18"/>
    </location>
</feature>
<evidence type="ECO:0000256" key="4">
    <source>
        <dbReference type="ARBA" id="ARBA00022617"/>
    </source>
</evidence>
<evidence type="ECO:0000313" key="13">
    <source>
        <dbReference type="Proteomes" id="UP000218965"/>
    </source>
</evidence>
<dbReference type="InterPro" id="IPR039023">
    <property type="entry name" value="SdhC_prok"/>
</dbReference>
<feature type="region of interest" description="Disordered" evidence="10">
    <location>
        <begin position="1"/>
        <end position="20"/>
    </location>
</feature>
<dbReference type="InterPro" id="IPR034804">
    <property type="entry name" value="SQR/QFR_C/D"/>
</dbReference>
<gene>
    <name evidence="12" type="ORF">MalAC0309_2344</name>
</gene>
<evidence type="ECO:0000256" key="3">
    <source>
        <dbReference type="ARBA" id="ARBA00007244"/>
    </source>
</evidence>
<keyword evidence="7 11" id="KW-1133">Transmembrane helix</keyword>